<dbReference type="Proteomes" id="UP001457282">
    <property type="component" value="Unassembled WGS sequence"/>
</dbReference>
<comment type="caution">
    <text evidence="2">The sequence shown here is derived from an EMBL/GenBank/DDBJ whole genome shotgun (WGS) entry which is preliminary data.</text>
</comment>
<protein>
    <submittedName>
        <fullName evidence="2">Uncharacterized protein</fullName>
    </submittedName>
</protein>
<evidence type="ECO:0000313" key="3">
    <source>
        <dbReference type="Proteomes" id="UP001457282"/>
    </source>
</evidence>
<keyword evidence="1" id="KW-0472">Membrane</keyword>
<keyword evidence="3" id="KW-1185">Reference proteome</keyword>
<proteinExistence type="predicted"/>
<name>A0AAW1YM78_RUBAR</name>
<reference evidence="2 3" key="1">
    <citation type="journal article" date="2023" name="G3 (Bethesda)">
        <title>A chromosome-length genome assembly and annotation of blackberry (Rubus argutus, cv. 'Hillquist').</title>
        <authorList>
            <person name="Bruna T."/>
            <person name="Aryal R."/>
            <person name="Dudchenko O."/>
            <person name="Sargent D.J."/>
            <person name="Mead D."/>
            <person name="Buti M."/>
            <person name="Cavallini A."/>
            <person name="Hytonen T."/>
            <person name="Andres J."/>
            <person name="Pham M."/>
            <person name="Weisz D."/>
            <person name="Mascagni F."/>
            <person name="Usai G."/>
            <person name="Natali L."/>
            <person name="Bassil N."/>
            <person name="Fernandez G.E."/>
            <person name="Lomsadze A."/>
            <person name="Armour M."/>
            <person name="Olukolu B."/>
            <person name="Poorten T."/>
            <person name="Britton C."/>
            <person name="Davik J."/>
            <person name="Ashrafi H."/>
            <person name="Aiden E.L."/>
            <person name="Borodovsky M."/>
            <person name="Worthington M."/>
        </authorList>
    </citation>
    <scope>NUCLEOTIDE SEQUENCE [LARGE SCALE GENOMIC DNA]</scope>
    <source>
        <strain evidence="2">PI 553951</strain>
    </source>
</reference>
<organism evidence="2 3">
    <name type="scientific">Rubus argutus</name>
    <name type="common">Southern blackberry</name>
    <dbReference type="NCBI Taxonomy" id="59490"/>
    <lineage>
        <taxon>Eukaryota</taxon>
        <taxon>Viridiplantae</taxon>
        <taxon>Streptophyta</taxon>
        <taxon>Embryophyta</taxon>
        <taxon>Tracheophyta</taxon>
        <taxon>Spermatophyta</taxon>
        <taxon>Magnoliopsida</taxon>
        <taxon>eudicotyledons</taxon>
        <taxon>Gunneridae</taxon>
        <taxon>Pentapetalae</taxon>
        <taxon>rosids</taxon>
        <taxon>fabids</taxon>
        <taxon>Rosales</taxon>
        <taxon>Rosaceae</taxon>
        <taxon>Rosoideae</taxon>
        <taxon>Rosoideae incertae sedis</taxon>
        <taxon>Rubus</taxon>
    </lineage>
</organism>
<keyword evidence="1" id="KW-0812">Transmembrane</keyword>
<accession>A0AAW1YM78</accession>
<evidence type="ECO:0000313" key="2">
    <source>
        <dbReference type="EMBL" id="KAK9949711.1"/>
    </source>
</evidence>
<dbReference type="AlphaFoldDB" id="A0AAW1YM78"/>
<gene>
    <name evidence="2" type="ORF">M0R45_005228</name>
</gene>
<sequence>MAFSQAAFEKSLWEKPSPRLVTFMLGCLPPVRSLRSSLLLLVLKLLHLRCPPFDYQPRPYMGHAPIKSFEKRKEVFWALSLSILPKPVVLVFLCTICFRFGKMQYLFDEDGRAVPGSFAGIVTVSWRNIVHPIF</sequence>
<evidence type="ECO:0000256" key="1">
    <source>
        <dbReference type="SAM" id="Phobius"/>
    </source>
</evidence>
<keyword evidence="1" id="KW-1133">Transmembrane helix</keyword>
<feature type="transmembrane region" description="Helical" evidence="1">
    <location>
        <begin position="75"/>
        <end position="98"/>
    </location>
</feature>
<dbReference type="EMBL" id="JBEDUW010000001">
    <property type="protein sequence ID" value="KAK9949711.1"/>
    <property type="molecule type" value="Genomic_DNA"/>
</dbReference>